<name>A0A813BRZ8_9DINO</name>
<comment type="caution">
    <text evidence="1">The sequence shown here is derived from an EMBL/GenBank/DDBJ whole genome shotgun (WGS) entry which is preliminary data.</text>
</comment>
<reference evidence="1" key="1">
    <citation type="submission" date="2021-02" db="EMBL/GenBank/DDBJ databases">
        <authorList>
            <person name="Dougan E. K."/>
            <person name="Rhodes N."/>
            <person name="Thang M."/>
            <person name="Chan C."/>
        </authorList>
    </citation>
    <scope>NUCLEOTIDE SEQUENCE</scope>
</reference>
<dbReference type="Proteomes" id="UP000601435">
    <property type="component" value="Unassembled WGS sequence"/>
</dbReference>
<accession>A0A813BRZ8</accession>
<dbReference type="EMBL" id="CAJNJA010078968">
    <property type="protein sequence ID" value="CAE7923876.1"/>
    <property type="molecule type" value="Genomic_DNA"/>
</dbReference>
<dbReference type="OrthoDB" id="10616845at2759"/>
<evidence type="ECO:0000313" key="1">
    <source>
        <dbReference type="EMBL" id="CAE7923876.1"/>
    </source>
</evidence>
<dbReference type="AlphaFoldDB" id="A0A813BRZ8"/>
<feature type="non-terminal residue" evidence="1">
    <location>
        <position position="1"/>
    </location>
</feature>
<feature type="non-terminal residue" evidence="1">
    <location>
        <position position="394"/>
    </location>
</feature>
<keyword evidence="2" id="KW-1185">Reference proteome</keyword>
<sequence>DLEYLWTGSTRFKILPETPVAAFSSTSTTAADNLAEMEVLDPVAFPCYGGDTFPSHWSEEQRATTARHYKAIPEEFYTKSGRRPITPDNMDAWLAAVKRRRLRLHAWEWFSGSGRLSLCLLMANMIVGPPIDYRYGWDVAHAPHQALLQRCHEVLAPAHLFASPSWSSWMTATNKDPELRELDRRPELPAIQYLTETCLIQRQMDCGFTVEQPAGSSLLKESPLRRLCDHSGIKTVRFDQCMFGAQDEAQLPLRKATCLLTNRRWHKVIKRCGGHRGKSHGQVQGRLRGCSRTAMAMVFPKRLCQELSMFSTPVRDVNSVVLLLLEVNILWFRVNVAMVNHLCEQLEPRPLAPQAHRVHRILGLEHLHRALLVSLAVLRQHHRLWHVTTWRTSP</sequence>
<protein>
    <submittedName>
        <fullName evidence="1">Uncharacterized protein</fullName>
    </submittedName>
</protein>
<proteinExistence type="predicted"/>
<organism evidence="1 2">
    <name type="scientific">Symbiodinium necroappetens</name>
    <dbReference type="NCBI Taxonomy" id="1628268"/>
    <lineage>
        <taxon>Eukaryota</taxon>
        <taxon>Sar</taxon>
        <taxon>Alveolata</taxon>
        <taxon>Dinophyceae</taxon>
        <taxon>Suessiales</taxon>
        <taxon>Symbiodiniaceae</taxon>
        <taxon>Symbiodinium</taxon>
    </lineage>
</organism>
<gene>
    <name evidence="1" type="ORF">SNEC2469_LOCUS31935</name>
</gene>
<evidence type="ECO:0000313" key="2">
    <source>
        <dbReference type="Proteomes" id="UP000601435"/>
    </source>
</evidence>